<keyword evidence="2" id="KW-1185">Reference proteome</keyword>
<proteinExistence type="predicted"/>
<dbReference type="RefSeq" id="WP_144333677.1">
    <property type="nucleotide sequence ID" value="NZ_VLPL01000006.1"/>
</dbReference>
<evidence type="ECO:0000313" key="2">
    <source>
        <dbReference type="Proteomes" id="UP000316008"/>
    </source>
</evidence>
<dbReference type="EMBL" id="VLPL01000006">
    <property type="protein sequence ID" value="TSJ42046.1"/>
    <property type="molecule type" value="Genomic_DNA"/>
</dbReference>
<dbReference type="AlphaFoldDB" id="A0A556MQ59"/>
<sequence>MENQVSNSLLNRFREFVGSSLGFLSTKHRVYRIHQAETNKILARILEIKKNRPELSKYLNEMPEILTNSKDSSIKLADLRKYHNQLLELLEKYELESKKKYWFI</sequence>
<gene>
    <name evidence="1" type="ORF">FO442_13230</name>
</gene>
<evidence type="ECO:0000313" key="1">
    <source>
        <dbReference type="EMBL" id="TSJ42046.1"/>
    </source>
</evidence>
<accession>A0A556MQ59</accession>
<reference evidence="1 2" key="1">
    <citation type="submission" date="2019-07" db="EMBL/GenBank/DDBJ databases">
        <authorList>
            <person name="Huq M.A."/>
        </authorList>
    </citation>
    <scope>NUCLEOTIDE SEQUENCE [LARGE SCALE GENOMIC DNA]</scope>
    <source>
        <strain evidence="1 2">MAH-3</strain>
    </source>
</reference>
<protein>
    <submittedName>
        <fullName evidence="1">Uncharacterized protein</fullName>
    </submittedName>
</protein>
<name>A0A556MQ59_9FLAO</name>
<comment type="caution">
    <text evidence="1">The sequence shown here is derived from an EMBL/GenBank/DDBJ whole genome shotgun (WGS) entry which is preliminary data.</text>
</comment>
<dbReference type="OrthoDB" id="680581at2"/>
<dbReference type="Proteomes" id="UP000316008">
    <property type="component" value="Unassembled WGS sequence"/>
</dbReference>
<organism evidence="1 2">
    <name type="scientific">Fluviicola chungangensis</name>
    <dbReference type="NCBI Taxonomy" id="2597671"/>
    <lineage>
        <taxon>Bacteria</taxon>
        <taxon>Pseudomonadati</taxon>
        <taxon>Bacteroidota</taxon>
        <taxon>Flavobacteriia</taxon>
        <taxon>Flavobacteriales</taxon>
        <taxon>Crocinitomicaceae</taxon>
        <taxon>Fluviicola</taxon>
    </lineage>
</organism>